<dbReference type="CDD" id="cd03784">
    <property type="entry name" value="GT1_Gtf-like"/>
    <property type="match status" value="1"/>
</dbReference>
<dbReference type="GO" id="GO:0080043">
    <property type="term" value="F:quercetin 3-O-glucosyltransferase activity"/>
    <property type="evidence" value="ECO:0007669"/>
    <property type="project" value="TreeGrafter"/>
</dbReference>
<dbReference type="PROSITE" id="PS00375">
    <property type="entry name" value="UDPGT"/>
    <property type="match status" value="1"/>
</dbReference>
<dbReference type="GO" id="GO:0080044">
    <property type="term" value="F:quercetin 7-O-glucosyltransferase activity"/>
    <property type="evidence" value="ECO:0007669"/>
    <property type="project" value="TreeGrafter"/>
</dbReference>
<keyword evidence="2 3" id="KW-0808">Transferase</keyword>
<dbReference type="PANTHER" id="PTHR11926">
    <property type="entry name" value="GLUCOSYL/GLUCURONOSYL TRANSFERASES"/>
    <property type="match status" value="1"/>
</dbReference>
<dbReference type="SUPFAM" id="SSF53756">
    <property type="entry name" value="UDP-Glycosyltransferase/glycogen phosphorylase"/>
    <property type="match status" value="1"/>
</dbReference>
<dbReference type="EMBL" id="JAXUIC010000010">
    <property type="protein sequence ID" value="KAK4568536.1"/>
    <property type="molecule type" value="Genomic_DNA"/>
</dbReference>
<organism evidence="4 5">
    <name type="scientific">Quercus rubra</name>
    <name type="common">Northern red oak</name>
    <name type="synonym">Quercus borealis</name>
    <dbReference type="NCBI Taxonomy" id="3512"/>
    <lineage>
        <taxon>Eukaryota</taxon>
        <taxon>Viridiplantae</taxon>
        <taxon>Streptophyta</taxon>
        <taxon>Embryophyta</taxon>
        <taxon>Tracheophyta</taxon>
        <taxon>Spermatophyta</taxon>
        <taxon>Magnoliopsida</taxon>
        <taxon>eudicotyledons</taxon>
        <taxon>Gunneridae</taxon>
        <taxon>Pentapetalae</taxon>
        <taxon>rosids</taxon>
        <taxon>fabids</taxon>
        <taxon>Fagales</taxon>
        <taxon>Fagaceae</taxon>
        <taxon>Quercus</taxon>
    </lineage>
</organism>
<dbReference type="Proteomes" id="UP001324115">
    <property type="component" value="Unassembled WGS sequence"/>
</dbReference>
<keyword evidence="3" id="KW-0328">Glycosyltransferase</keyword>
<evidence type="ECO:0000313" key="4">
    <source>
        <dbReference type="EMBL" id="KAK4568536.1"/>
    </source>
</evidence>
<dbReference type="Gene3D" id="3.40.50.2000">
    <property type="entry name" value="Glycogen Phosphorylase B"/>
    <property type="match status" value="3"/>
</dbReference>
<evidence type="ECO:0000256" key="2">
    <source>
        <dbReference type="ARBA" id="ARBA00022679"/>
    </source>
</evidence>
<evidence type="ECO:0000256" key="1">
    <source>
        <dbReference type="ARBA" id="ARBA00009995"/>
    </source>
</evidence>
<dbReference type="InterPro" id="IPR002213">
    <property type="entry name" value="UDP_glucos_trans"/>
</dbReference>
<name>A0AAN7IC77_QUERU</name>
<comment type="similarity">
    <text evidence="1 3">Belongs to the UDP-glycosyltransferase family.</text>
</comment>
<evidence type="ECO:0008006" key="6">
    <source>
        <dbReference type="Google" id="ProtNLM"/>
    </source>
</evidence>
<evidence type="ECO:0000313" key="5">
    <source>
        <dbReference type="Proteomes" id="UP001324115"/>
    </source>
</evidence>
<dbReference type="AlphaFoldDB" id="A0AAN7IC77"/>
<evidence type="ECO:0000256" key="3">
    <source>
        <dbReference type="RuleBase" id="RU003718"/>
    </source>
</evidence>
<proteinExistence type="inferred from homology"/>
<comment type="caution">
    <text evidence="4">The sequence shown here is derived from an EMBL/GenBank/DDBJ whole genome shotgun (WGS) entry which is preliminary data.</text>
</comment>
<keyword evidence="5" id="KW-1185">Reference proteome</keyword>
<accession>A0AAN7IC77</accession>
<reference evidence="4 5" key="1">
    <citation type="journal article" date="2023" name="G3 (Bethesda)">
        <title>A haplotype-resolved chromosome-scale genome for Quercus rubra L. provides insights into the genetics of adaptive traits for red oak species.</title>
        <authorList>
            <person name="Kapoor B."/>
            <person name="Jenkins J."/>
            <person name="Schmutz J."/>
            <person name="Zhebentyayeva T."/>
            <person name="Kuelheim C."/>
            <person name="Coggeshall M."/>
            <person name="Heim C."/>
            <person name="Lasky J.R."/>
            <person name="Leites L."/>
            <person name="Islam-Faridi N."/>
            <person name="Romero-Severson J."/>
            <person name="DeLeo V.L."/>
            <person name="Lucas S.M."/>
            <person name="Lazic D."/>
            <person name="Gailing O."/>
            <person name="Carlson J."/>
            <person name="Staton M."/>
        </authorList>
    </citation>
    <scope>NUCLEOTIDE SEQUENCE [LARGE SCALE GENOMIC DNA]</scope>
    <source>
        <strain evidence="4">Pseudo-F2</strain>
    </source>
</reference>
<dbReference type="PANTHER" id="PTHR11926:SF1526">
    <property type="entry name" value="GLYCOSYLTRANSFERASE"/>
    <property type="match status" value="1"/>
</dbReference>
<gene>
    <name evidence="4" type="ORF">RGQ29_004086</name>
</gene>
<protein>
    <recommendedName>
        <fullName evidence="6">Glycosyltransferase</fullName>
    </recommendedName>
</protein>
<dbReference type="Pfam" id="PF00201">
    <property type="entry name" value="UDPGT"/>
    <property type="match status" value="1"/>
</dbReference>
<sequence length="370" mass="40465">MSNHKGHVVVLTYPAQGHINPLVQFAKHLASEGLKATLATNHYTVKSIHATTMGVEPISDGYDEESFKSVGSRTLELISKFKDSASPVNCLVYDSLLPRALDVARQFGIYGAVFLTNSAPCTGILIMPSSNSAFLAVIMENFGCLDKNDWVFCNSSEEMEDKLVKAMSGLWPLVMVGPMVPSAYLDQQINGDIAYETKPPKSVIYISFGSMSDITTKQADEIACGLIASNIYFLLVAKDSINNLPIKFINSAQERGLVVPWCNQLEVLAHQAVACFVTQCGWNSTLEALSLGVPMVAMPQWSDQPTNAKFVEELWQVGVKAKKNKEGLVTRDELEMCIKEVTVGKRTCNRAVRLGGSSDKNINEFVGKLV</sequence>
<dbReference type="InterPro" id="IPR035595">
    <property type="entry name" value="UDP_glycos_trans_CS"/>
</dbReference>